<dbReference type="SUPFAM" id="SSF53187">
    <property type="entry name" value="Zn-dependent exopeptidases"/>
    <property type="match status" value="1"/>
</dbReference>
<gene>
    <name evidence="6" type="ORF">TrCOL_g13761</name>
</gene>
<feature type="compositionally biased region" description="Basic and acidic residues" evidence="4">
    <location>
        <begin position="321"/>
        <end position="331"/>
    </location>
</feature>
<dbReference type="Proteomes" id="UP001165065">
    <property type="component" value="Unassembled WGS sequence"/>
</dbReference>
<comment type="cofactor">
    <cofactor evidence="1">
        <name>Zn(2+)</name>
        <dbReference type="ChEBI" id="CHEBI:29105"/>
    </cofactor>
</comment>
<reference evidence="7" key="1">
    <citation type="journal article" date="2023" name="Commun. Biol.">
        <title>Genome analysis of Parmales, the sister group of diatoms, reveals the evolutionary specialization of diatoms from phago-mixotrophs to photoautotrophs.</title>
        <authorList>
            <person name="Ban H."/>
            <person name="Sato S."/>
            <person name="Yoshikawa S."/>
            <person name="Yamada K."/>
            <person name="Nakamura Y."/>
            <person name="Ichinomiya M."/>
            <person name="Sato N."/>
            <person name="Blanc-Mathieu R."/>
            <person name="Endo H."/>
            <person name="Kuwata A."/>
            <person name="Ogata H."/>
        </authorList>
    </citation>
    <scope>NUCLEOTIDE SEQUENCE [LARGE SCALE GENOMIC DNA]</scope>
</reference>
<evidence type="ECO:0000313" key="6">
    <source>
        <dbReference type="EMBL" id="GMI41962.1"/>
    </source>
</evidence>
<evidence type="ECO:0000256" key="4">
    <source>
        <dbReference type="SAM" id="MobiDB-lite"/>
    </source>
</evidence>
<feature type="region of interest" description="Disordered" evidence="4">
    <location>
        <begin position="1"/>
        <end position="78"/>
    </location>
</feature>
<proteinExistence type="inferred from homology"/>
<feature type="compositionally biased region" description="Polar residues" evidence="4">
    <location>
        <begin position="350"/>
        <end position="359"/>
    </location>
</feature>
<dbReference type="EMBL" id="BRYA01000162">
    <property type="protein sequence ID" value="GMI41962.1"/>
    <property type="molecule type" value="Genomic_DNA"/>
</dbReference>
<feature type="domain" description="Peptidase M14" evidence="5">
    <location>
        <begin position="563"/>
        <end position="832"/>
    </location>
</feature>
<dbReference type="GO" id="GO:0006508">
    <property type="term" value="P:proteolysis"/>
    <property type="evidence" value="ECO:0007669"/>
    <property type="project" value="InterPro"/>
</dbReference>
<evidence type="ECO:0000313" key="7">
    <source>
        <dbReference type="Proteomes" id="UP001165065"/>
    </source>
</evidence>
<accession>A0A9W7LAI3</accession>
<comment type="caution">
    <text evidence="6">The sequence shown here is derived from an EMBL/GenBank/DDBJ whole genome shotgun (WGS) entry which is preliminary data.</text>
</comment>
<comment type="similarity">
    <text evidence="2 3">Belongs to the peptidase M14 family.</text>
</comment>
<protein>
    <recommendedName>
        <fullName evidence="5">Peptidase M14 domain-containing protein</fullName>
    </recommendedName>
</protein>
<dbReference type="InterPro" id="IPR050821">
    <property type="entry name" value="Cytosolic_carboxypeptidase"/>
</dbReference>
<dbReference type="PANTHER" id="PTHR12756:SF11">
    <property type="entry name" value="CYTOSOLIC CARBOXYPEPTIDASE 1"/>
    <property type="match status" value="1"/>
</dbReference>
<evidence type="ECO:0000256" key="3">
    <source>
        <dbReference type="PROSITE-ProRule" id="PRU01379"/>
    </source>
</evidence>
<feature type="active site" description="Proton donor/acceptor" evidence="3">
    <location>
        <position position="796"/>
    </location>
</feature>
<dbReference type="InterPro" id="IPR000834">
    <property type="entry name" value="Peptidase_M14"/>
</dbReference>
<organism evidence="6 7">
    <name type="scientific">Triparma columacea</name>
    <dbReference type="NCBI Taxonomy" id="722753"/>
    <lineage>
        <taxon>Eukaryota</taxon>
        <taxon>Sar</taxon>
        <taxon>Stramenopiles</taxon>
        <taxon>Ochrophyta</taxon>
        <taxon>Bolidophyceae</taxon>
        <taxon>Parmales</taxon>
        <taxon>Triparmaceae</taxon>
        <taxon>Triparma</taxon>
    </lineage>
</organism>
<dbReference type="PANTHER" id="PTHR12756">
    <property type="entry name" value="CYTOSOLIC CARBOXYPEPTIDASE"/>
    <property type="match status" value="1"/>
</dbReference>
<dbReference type="InterPro" id="IPR040626">
    <property type="entry name" value="Pepdidase_M14_N"/>
</dbReference>
<dbReference type="CDD" id="cd06234">
    <property type="entry name" value="M14_PaCCP-like"/>
    <property type="match status" value="1"/>
</dbReference>
<dbReference type="Gene3D" id="2.60.40.3120">
    <property type="match status" value="1"/>
</dbReference>
<dbReference type="OrthoDB" id="10253041at2759"/>
<dbReference type="Pfam" id="PF00246">
    <property type="entry name" value="Peptidase_M14"/>
    <property type="match status" value="1"/>
</dbReference>
<feature type="compositionally biased region" description="Low complexity" evidence="4">
    <location>
        <begin position="21"/>
        <end position="31"/>
    </location>
</feature>
<dbReference type="Gene3D" id="3.40.630.10">
    <property type="entry name" value="Zn peptidases"/>
    <property type="match status" value="1"/>
</dbReference>
<evidence type="ECO:0000256" key="1">
    <source>
        <dbReference type="ARBA" id="ARBA00001947"/>
    </source>
</evidence>
<evidence type="ECO:0000259" key="5">
    <source>
        <dbReference type="PROSITE" id="PS52035"/>
    </source>
</evidence>
<dbReference type="Pfam" id="PF18027">
    <property type="entry name" value="Pepdidase_M14_N"/>
    <property type="match status" value="1"/>
</dbReference>
<name>A0A9W7LAI3_9STRA</name>
<dbReference type="AlphaFoldDB" id="A0A9W7LAI3"/>
<sequence length="863" mass="95285">MLSSSSSSAAMPISRWMLPKQQEQQQQQQQQRSSPFEPVALPRIPQQRTNGQNLFRPIMASSGRQDELTPSNRLYGGGRQTQFSQMIYGSTNNARPGMLRSFSPSQKHVNQSLSFTQNHPVQHPFDRASRSAASLRGPQTQQSQVHARKISSGLADLAAKQDQLVSRVEKAYTKQTSDLLNKLVSIATTANKIMAVVESPQEPSSSEFDQGKIVRILTEIQGAINNVNYLDNARSLVSQNAQTNTMALTHLSPSLPGPFDPSTSVTVPETQQLDDVDEFEALLRSTEVTDAVRDDKPSAKPSKGRKVRDTTAAGSRGDPNNSDKENSERNKNTARNDNNNLEDDDKGDNDNNVWTFSQPSGGGIQPRTNRKATSRSKKRSIFRSLLFAASFRSAATFGMVNNLSATAISKKTFPTIPKPVALSEAGPVAISSTFCGGNIVHVGTESVDGGSYKVLLNIDQDPYTALEDTIHSQWFYFMSSLSDSVVGGLENIGEEVEITYVITNANDVAYPSAWPGSTFCFSTDGKASWERKTETEYSKSEGTLSWKHVHKPNEQGVYFSYFEPYSYDRHMSLVDRCRAIPEVEVSVVGKSLENRDIELIKVGHGPLKCWVSHRQHPGETQAEFFAEGLLTRICGLDGFGSVDGLSAKAREAFTFYIIPNINPDGSANGYLRCNAGGQNLNREWAPTGDYDAPTLERSPEVYYVLKKMDEVGVDCFADIHGDEELPFNFIAGSEGIRHWGARHQGLQGAFLAAYCRANPDMQKEVSYEPDAPNEGNLAICSNQINDRFDCLSVTLEMPYKDCLTNPDPLRGFTGARASALGSSIVDAFMHVKDWLRTEEPFWETLAEDDKYVRPSDDYVGKLT</sequence>
<evidence type="ECO:0000256" key="2">
    <source>
        <dbReference type="ARBA" id="ARBA00005988"/>
    </source>
</evidence>
<keyword evidence="7" id="KW-1185">Reference proteome</keyword>
<feature type="region of interest" description="Disordered" evidence="4">
    <location>
        <begin position="287"/>
        <end position="376"/>
    </location>
</feature>
<dbReference type="GO" id="GO:0008270">
    <property type="term" value="F:zinc ion binding"/>
    <property type="evidence" value="ECO:0007669"/>
    <property type="project" value="InterPro"/>
</dbReference>
<dbReference type="PROSITE" id="PS52035">
    <property type="entry name" value="PEPTIDASE_M14"/>
    <property type="match status" value="1"/>
</dbReference>
<dbReference type="GO" id="GO:0004181">
    <property type="term" value="F:metallocarboxypeptidase activity"/>
    <property type="evidence" value="ECO:0007669"/>
    <property type="project" value="InterPro"/>
</dbReference>